<proteinExistence type="predicted"/>
<keyword evidence="2" id="KW-1185">Reference proteome</keyword>
<gene>
    <name evidence="1" type="ORF">GEV02_21385</name>
</gene>
<reference evidence="1 2" key="1">
    <citation type="submission" date="2019-10" db="EMBL/GenBank/DDBJ databases">
        <title>Two novel species isolated from a subtropical stream in China.</title>
        <authorList>
            <person name="Lu H."/>
        </authorList>
    </citation>
    <scope>NUCLEOTIDE SEQUENCE [LARGE SCALE GENOMIC DNA]</scope>
    <source>
        <strain evidence="1 2">FT29W</strain>
    </source>
</reference>
<dbReference type="RefSeq" id="WP_152839999.1">
    <property type="nucleotide sequence ID" value="NZ_WHUG01000009.1"/>
</dbReference>
<evidence type="ECO:0000313" key="2">
    <source>
        <dbReference type="Proteomes" id="UP000440498"/>
    </source>
</evidence>
<protein>
    <submittedName>
        <fullName evidence="1">Uncharacterized protein</fullName>
    </submittedName>
</protein>
<comment type="caution">
    <text evidence="1">The sequence shown here is derived from an EMBL/GenBank/DDBJ whole genome shotgun (WGS) entry which is preliminary data.</text>
</comment>
<evidence type="ECO:0000313" key="1">
    <source>
        <dbReference type="EMBL" id="MQA40705.1"/>
    </source>
</evidence>
<dbReference type="AlphaFoldDB" id="A0A6A7N6F1"/>
<dbReference type="Proteomes" id="UP000440498">
    <property type="component" value="Unassembled WGS sequence"/>
</dbReference>
<name>A0A6A7N6F1_9BURK</name>
<accession>A0A6A7N6F1</accession>
<dbReference type="EMBL" id="WHUG01000009">
    <property type="protein sequence ID" value="MQA40705.1"/>
    <property type="molecule type" value="Genomic_DNA"/>
</dbReference>
<sequence>MQLYPKKVKKLNVMTSISSLVRSGCNSFGLLQQAQAGAVSGSLRGWPAAPGSYLVARMIARHEQSGAQGALQPSLRRFAADLMAAPMQDDVVGAAPAEYASRLHSALAQARAAGVPVAAIRSALTAMPLDSSQWGKIELACQAVGHWDADVLYVLRNKAAERLIADIESLNASSREVLLPVLTLLAQTNWVAADVDSSNLRAELGRARELMRPGGADKVLAAFDNLLSLMDVVGSDLSVQQRIAGNQHLILVGQKNCADGRRAFEEACERQERWDSAEHAKQRRTSAEAVRKILSMCIA</sequence>
<organism evidence="1 2">
    <name type="scientific">Rugamonas aquatica</name>
    <dbReference type="NCBI Taxonomy" id="2743357"/>
    <lineage>
        <taxon>Bacteria</taxon>
        <taxon>Pseudomonadati</taxon>
        <taxon>Pseudomonadota</taxon>
        <taxon>Betaproteobacteria</taxon>
        <taxon>Burkholderiales</taxon>
        <taxon>Oxalobacteraceae</taxon>
        <taxon>Telluria group</taxon>
        <taxon>Rugamonas</taxon>
    </lineage>
</organism>